<evidence type="ECO:0000313" key="1">
    <source>
        <dbReference type="EMBL" id="MPC34174.1"/>
    </source>
</evidence>
<reference evidence="1 2" key="1">
    <citation type="submission" date="2019-05" db="EMBL/GenBank/DDBJ databases">
        <title>Another draft genome of Portunus trituberculatus and its Hox gene families provides insights of decapod evolution.</title>
        <authorList>
            <person name="Jeong J.-H."/>
            <person name="Song I."/>
            <person name="Kim S."/>
            <person name="Choi T."/>
            <person name="Kim D."/>
            <person name="Ryu S."/>
            <person name="Kim W."/>
        </authorList>
    </citation>
    <scope>NUCLEOTIDE SEQUENCE [LARGE SCALE GENOMIC DNA]</scope>
    <source>
        <tissue evidence="1">Muscle</tissue>
    </source>
</reference>
<evidence type="ECO:0000313" key="2">
    <source>
        <dbReference type="Proteomes" id="UP000324222"/>
    </source>
</evidence>
<protein>
    <submittedName>
        <fullName evidence="1">Uncharacterized protein</fullName>
    </submittedName>
</protein>
<dbReference type="Proteomes" id="UP000324222">
    <property type="component" value="Unassembled WGS sequence"/>
</dbReference>
<proteinExistence type="predicted"/>
<gene>
    <name evidence="1" type="ORF">E2C01_027555</name>
</gene>
<name>A0A5B7EP07_PORTR</name>
<dbReference type="EMBL" id="VSRR010003001">
    <property type="protein sequence ID" value="MPC34174.1"/>
    <property type="molecule type" value="Genomic_DNA"/>
</dbReference>
<accession>A0A5B7EP07</accession>
<sequence length="96" mass="10748">MVTLSTLCLKSKVSNSPTNCCQTMATHIQAHYEQNAGRSVLEMPPSTADLRTDYILELYCCWCCCCCQVNAATGESLVYSIHELPCLIQLCRPRLR</sequence>
<comment type="caution">
    <text evidence="1">The sequence shown here is derived from an EMBL/GenBank/DDBJ whole genome shotgun (WGS) entry which is preliminary data.</text>
</comment>
<keyword evidence="2" id="KW-1185">Reference proteome</keyword>
<dbReference type="AlphaFoldDB" id="A0A5B7EP07"/>
<organism evidence="1 2">
    <name type="scientific">Portunus trituberculatus</name>
    <name type="common">Swimming crab</name>
    <name type="synonym">Neptunus trituberculatus</name>
    <dbReference type="NCBI Taxonomy" id="210409"/>
    <lineage>
        <taxon>Eukaryota</taxon>
        <taxon>Metazoa</taxon>
        <taxon>Ecdysozoa</taxon>
        <taxon>Arthropoda</taxon>
        <taxon>Crustacea</taxon>
        <taxon>Multicrustacea</taxon>
        <taxon>Malacostraca</taxon>
        <taxon>Eumalacostraca</taxon>
        <taxon>Eucarida</taxon>
        <taxon>Decapoda</taxon>
        <taxon>Pleocyemata</taxon>
        <taxon>Brachyura</taxon>
        <taxon>Eubrachyura</taxon>
        <taxon>Portunoidea</taxon>
        <taxon>Portunidae</taxon>
        <taxon>Portuninae</taxon>
        <taxon>Portunus</taxon>
    </lineage>
</organism>